<sequence>MTPNILQPTDLSKHIFRNDLALNTFRFSDGEGARTVYDYKNLASSWSARCLGLRRYEHILQRCLAFNKEC</sequence>
<reference evidence="2" key="2">
    <citation type="submission" date="2016-11" db="UniProtKB">
        <authorList>
            <consortium name="WormBaseParasite"/>
        </authorList>
    </citation>
    <scope>IDENTIFICATION</scope>
</reference>
<dbReference type="WBParaSite" id="EN70_3123">
    <property type="protein sequence ID" value="EN70_3123"/>
    <property type="gene ID" value="EN70_3123"/>
</dbReference>
<dbReference type="AlphaFoldDB" id="A0A1I7VJ37"/>
<proteinExistence type="predicted"/>
<evidence type="ECO:0000313" key="2">
    <source>
        <dbReference type="WBParaSite" id="EN70_3123"/>
    </source>
</evidence>
<organism evidence="1 2">
    <name type="scientific">Loa loa</name>
    <name type="common">Eye worm</name>
    <name type="synonym">Filaria loa</name>
    <dbReference type="NCBI Taxonomy" id="7209"/>
    <lineage>
        <taxon>Eukaryota</taxon>
        <taxon>Metazoa</taxon>
        <taxon>Ecdysozoa</taxon>
        <taxon>Nematoda</taxon>
        <taxon>Chromadorea</taxon>
        <taxon>Rhabditida</taxon>
        <taxon>Spirurina</taxon>
        <taxon>Spiruromorpha</taxon>
        <taxon>Filarioidea</taxon>
        <taxon>Onchocercidae</taxon>
        <taxon>Loa</taxon>
    </lineage>
</organism>
<protein>
    <submittedName>
        <fullName evidence="2">D-alanine--D-alanine ligase</fullName>
    </submittedName>
</protein>
<keyword evidence="1" id="KW-1185">Reference proteome</keyword>
<accession>A0A1I7VJ37</accession>
<name>A0A1I7VJ37_LOALO</name>
<evidence type="ECO:0000313" key="1">
    <source>
        <dbReference type="Proteomes" id="UP000095285"/>
    </source>
</evidence>
<dbReference type="Proteomes" id="UP000095285">
    <property type="component" value="Unassembled WGS sequence"/>
</dbReference>
<reference evidence="1" key="1">
    <citation type="submission" date="2012-04" db="EMBL/GenBank/DDBJ databases">
        <title>The Genome Sequence of Loa loa.</title>
        <authorList>
            <consortium name="The Broad Institute Genome Sequencing Platform"/>
            <consortium name="Broad Institute Genome Sequencing Center for Infectious Disease"/>
            <person name="Nutman T.B."/>
            <person name="Fink D.L."/>
            <person name="Russ C."/>
            <person name="Young S."/>
            <person name="Zeng Q."/>
            <person name="Gargeya S."/>
            <person name="Alvarado L."/>
            <person name="Berlin A."/>
            <person name="Chapman S.B."/>
            <person name="Chen Z."/>
            <person name="Freedman E."/>
            <person name="Gellesch M."/>
            <person name="Goldberg J."/>
            <person name="Griggs A."/>
            <person name="Gujja S."/>
            <person name="Heilman E.R."/>
            <person name="Heiman D."/>
            <person name="Howarth C."/>
            <person name="Mehta T."/>
            <person name="Neiman D."/>
            <person name="Pearson M."/>
            <person name="Roberts A."/>
            <person name="Saif S."/>
            <person name="Shea T."/>
            <person name="Shenoy N."/>
            <person name="Sisk P."/>
            <person name="Stolte C."/>
            <person name="Sykes S."/>
            <person name="White J."/>
            <person name="Yandava C."/>
            <person name="Haas B."/>
            <person name="Henn M.R."/>
            <person name="Nusbaum C."/>
            <person name="Birren B."/>
        </authorList>
    </citation>
    <scope>NUCLEOTIDE SEQUENCE [LARGE SCALE GENOMIC DNA]</scope>
</reference>